<protein>
    <submittedName>
        <fullName evidence="1">Uncharacterized protein</fullName>
    </submittedName>
</protein>
<evidence type="ECO:0000313" key="1">
    <source>
        <dbReference type="EMBL" id="EST47220.1"/>
    </source>
</evidence>
<reference evidence="1" key="1">
    <citation type="journal article" date="2014" name="PLoS Genet.">
        <title>The Genome of Spironucleus salmonicida Highlights a Fish Pathogen Adapted to Fluctuating Environments.</title>
        <authorList>
            <person name="Xu F."/>
            <person name="Jerlstrom-Hultqvist J."/>
            <person name="Einarsson E."/>
            <person name="Astvaldsson A."/>
            <person name="Svard S.G."/>
            <person name="Andersson J.O."/>
        </authorList>
    </citation>
    <scope>NUCLEOTIDE SEQUENCE</scope>
</reference>
<gene>
    <name evidence="1" type="ORF">SS50377_12731</name>
</gene>
<sequence>MQLTQSQRSILYLSGFQNEQLLNKEIIHLKNHSQQSFNRLHNQSIGRINGAFQTQSSRQIFTRTHNPSPTRYQSDQSLPMDTKHYFKRGQSFQAQDGSNVSIMAIAEKKIKDRFELSKEIMYRANNSIGLSPFITKQVKQKLIQQHQINLTQPQALNLAQIIGIPRRIHKQQ</sequence>
<accession>V6LRN0</accession>
<organism evidence="1">
    <name type="scientific">Spironucleus salmonicida</name>
    <dbReference type="NCBI Taxonomy" id="348837"/>
    <lineage>
        <taxon>Eukaryota</taxon>
        <taxon>Metamonada</taxon>
        <taxon>Diplomonadida</taxon>
        <taxon>Hexamitidae</taxon>
        <taxon>Hexamitinae</taxon>
        <taxon>Spironucleus</taxon>
    </lineage>
</organism>
<name>V6LRN0_9EUKA</name>
<dbReference type="EMBL" id="KI546046">
    <property type="protein sequence ID" value="EST47220.1"/>
    <property type="molecule type" value="Genomic_DNA"/>
</dbReference>
<dbReference type="AlphaFoldDB" id="V6LRN0"/>
<proteinExistence type="predicted"/>